<keyword evidence="3 13" id="KW-0235">DNA replication</keyword>
<keyword evidence="6 13" id="KW-0347">Helicase</keyword>
<dbReference type="PANTHER" id="PTHR30153:SF2">
    <property type="entry name" value="REPLICATIVE DNA HELICASE"/>
    <property type="match status" value="1"/>
</dbReference>
<dbReference type="Pfam" id="PF00772">
    <property type="entry name" value="DnaB"/>
    <property type="match status" value="1"/>
</dbReference>
<dbReference type="NCBIfam" id="NF004384">
    <property type="entry name" value="PRK05748.1"/>
    <property type="match status" value="1"/>
</dbReference>
<dbReference type="NCBIfam" id="TIGR00665">
    <property type="entry name" value="DnaB"/>
    <property type="match status" value="1"/>
</dbReference>
<dbReference type="GO" id="GO:0016887">
    <property type="term" value="F:ATP hydrolysis activity"/>
    <property type="evidence" value="ECO:0007669"/>
    <property type="project" value="RHEA"/>
</dbReference>
<dbReference type="CDD" id="cd00984">
    <property type="entry name" value="DnaB_C"/>
    <property type="match status" value="1"/>
</dbReference>
<evidence type="ECO:0000256" key="9">
    <source>
        <dbReference type="ARBA" id="ARBA00023235"/>
    </source>
</evidence>
<evidence type="ECO:0000256" key="7">
    <source>
        <dbReference type="ARBA" id="ARBA00022840"/>
    </source>
</evidence>
<dbReference type="EC" id="5.6.2.3" evidence="12 13"/>
<evidence type="ECO:0000256" key="2">
    <source>
        <dbReference type="ARBA" id="ARBA00022515"/>
    </source>
</evidence>
<dbReference type="InterPro" id="IPR007693">
    <property type="entry name" value="DNA_helicase_DnaB-like_N"/>
</dbReference>
<dbReference type="InterPro" id="IPR027417">
    <property type="entry name" value="P-loop_NTPase"/>
</dbReference>
<dbReference type="InterPro" id="IPR036185">
    <property type="entry name" value="DNA_heli_DnaB-like_N_sf"/>
</dbReference>
<evidence type="ECO:0000256" key="8">
    <source>
        <dbReference type="ARBA" id="ARBA00023125"/>
    </source>
</evidence>
<dbReference type="PANTHER" id="PTHR30153">
    <property type="entry name" value="REPLICATIVE DNA HELICASE DNAB"/>
    <property type="match status" value="1"/>
</dbReference>
<evidence type="ECO:0000256" key="1">
    <source>
        <dbReference type="ARBA" id="ARBA00008428"/>
    </source>
</evidence>
<dbReference type="GO" id="GO:0003677">
    <property type="term" value="F:DNA binding"/>
    <property type="evidence" value="ECO:0007669"/>
    <property type="project" value="UniProtKB-UniRule"/>
</dbReference>
<evidence type="ECO:0000256" key="3">
    <source>
        <dbReference type="ARBA" id="ARBA00022705"/>
    </source>
</evidence>
<evidence type="ECO:0000256" key="13">
    <source>
        <dbReference type="RuleBase" id="RU362085"/>
    </source>
</evidence>
<evidence type="ECO:0000256" key="5">
    <source>
        <dbReference type="ARBA" id="ARBA00022801"/>
    </source>
</evidence>
<dbReference type="FunFam" id="1.10.860.10:FF:000001">
    <property type="entry name" value="Replicative DNA helicase"/>
    <property type="match status" value="1"/>
</dbReference>
<evidence type="ECO:0000256" key="11">
    <source>
        <dbReference type="ARBA" id="ARBA00048954"/>
    </source>
</evidence>
<keyword evidence="4 13" id="KW-0547">Nucleotide-binding</keyword>
<accession>A0A2G6MSH2</accession>
<dbReference type="Proteomes" id="UP000231203">
    <property type="component" value="Unassembled WGS sequence"/>
</dbReference>
<dbReference type="InterPro" id="IPR007692">
    <property type="entry name" value="DNA_helicase_DnaB"/>
</dbReference>
<dbReference type="Gene3D" id="3.40.50.300">
    <property type="entry name" value="P-loop containing nucleotide triphosphate hydrolases"/>
    <property type="match status" value="1"/>
</dbReference>
<evidence type="ECO:0000256" key="10">
    <source>
        <dbReference type="ARBA" id="ARBA00044932"/>
    </source>
</evidence>
<dbReference type="PROSITE" id="PS51199">
    <property type="entry name" value="SF4_HELICASE"/>
    <property type="match status" value="1"/>
</dbReference>
<dbReference type="FunFam" id="3.40.50.300:FF:000076">
    <property type="entry name" value="Replicative DNA helicase"/>
    <property type="match status" value="1"/>
</dbReference>
<comment type="similarity">
    <text evidence="1 13">Belongs to the helicase family. DnaB subfamily.</text>
</comment>
<dbReference type="AlphaFoldDB" id="A0A2G6MSH2"/>
<protein>
    <recommendedName>
        <fullName evidence="12 13">Replicative DNA helicase</fullName>
        <ecNumber evidence="12 13">5.6.2.3</ecNumber>
    </recommendedName>
</protein>
<organism evidence="15 16">
    <name type="scientific">Desulfobacter postgatei</name>
    <dbReference type="NCBI Taxonomy" id="2293"/>
    <lineage>
        <taxon>Bacteria</taxon>
        <taxon>Pseudomonadati</taxon>
        <taxon>Thermodesulfobacteriota</taxon>
        <taxon>Desulfobacteria</taxon>
        <taxon>Desulfobacterales</taxon>
        <taxon>Desulfobacteraceae</taxon>
        <taxon>Desulfobacter</taxon>
    </lineage>
</organism>
<dbReference type="GO" id="GO:0043139">
    <property type="term" value="F:5'-3' DNA helicase activity"/>
    <property type="evidence" value="ECO:0007669"/>
    <property type="project" value="UniProtKB-EC"/>
</dbReference>
<sequence>MAKEKSVKSDPLLNRTPPHDTDAEASLLSAIFINNDSLLDIVELLKPDDFYKGAHKKIFRAITELSRKEEPADLVTVANQLNETDELEGVGGPAFLAAISDAAPVAVNAVYYARIVREKATLRRLIHACTSTIERCLEDKGDFKDILDDSQAAVLKIADRQLGSSFKPLSELINLNIDQLEALQGKEGGLAGLSTGYPRFDRITSGLQRSDLIILAARPSMGKTAFALNIARNVAFHHRKPVAVFSLEMSKEQLSMRLLTSEARVDANRLRSGAFSPEDWQNFTDAAGVLNEIPIFIDDTPSISVMDLRAKARKLFQRNKEIGLLVIDYLQLMKSSIHSDRRDLEIADISRGLKSLAKELNVPVLALSQLNRALEQRSDKRPMMSDLRESGAIEQDADIISFIYRDEVYNKEPDNPKKGTAEIIVAKNRNGSIGTAHMVFNGQYTRFEELAPEVYQGFK</sequence>
<dbReference type="SUPFAM" id="SSF52540">
    <property type="entry name" value="P-loop containing nucleoside triphosphate hydrolases"/>
    <property type="match status" value="1"/>
</dbReference>
<dbReference type="Pfam" id="PF03796">
    <property type="entry name" value="DnaB_C"/>
    <property type="match status" value="1"/>
</dbReference>
<evidence type="ECO:0000256" key="4">
    <source>
        <dbReference type="ARBA" id="ARBA00022741"/>
    </source>
</evidence>
<keyword evidence="2 13" id="KW-0639">Primosome</keyword>
<evidence type="ECO:0000259" key="14">
    <source>
        <dbReference type="PROSITE" id="PS51199"/>
    </source>
</evidence>
<dbReference type="GO" id="GO:0006269">
    <property type="term" value="P:DNA replication, synthesis of primer"/>
    <property type="evidence" value="ECO:0007669"/>
    <property type="project" value="UniProtKB-UniRule"/>
</dbReference>
<evidence type="ECO:0000313" key="16">
    <source>
        <dbReference type="Proteomes" id="UP000231203"/>
    </source>
</evidence>
<dbReference type="Gene3D" id="1.10.860.10">
    <property type="entry name" value="DNAb Helicase, Chain A"/>
    <property type="match status" value="1"/>
</dbReference>
<dbReference type="GO" id="GO:0005829">
    <property type="term" value="C:cytosol"/>
    <property type="evidence" value="ECO:0007669"/>
    <property type="project" value="TreeGrafter"/>
</dbReference>
<keyword evidence="7 13" id="KW-0067">ATP-binding</keyword>
<feature type="domain" description="SF4 helicase" evidence="14">
    <location>
        <begin position="186"/>
        <end position="454"/>
    </location>
</feature>
<keyword evidence="5 13" id="KW-0378">Hydrolase</keyword>
<keyword evidence="9" id="KW-0413">Isomerase</keyword>
<keyword evidence="8 13" id="KW-0238">DNA-binding</keyword>
<dbReference type="InterPro" id="IPR007694">
    <property type="entry name" value="DNA_helicase_DnaB-like_C"/>
</dbReference>
<evidence type="ECO:0000256" key="12">
    <source>
        <dbReference type="NCBIfam" id="TIGR00665"/>
    </source>
</evidence>
<comment type="caution">
    <text evidence="15">The sequence shown here is derived from an EMBL/GenBank/DDBJ whole genome shotgun (WGS) entry which is preliminary data.</text>
</comment>
<reference evidence="15 16" key="1">
    <citation type="submission" date="2017-10" db="EMBL/GenBank/DDBJ databases">
        <title>Novel microbial diversity and functional potential in the marine mammal oral microbiome.</title>
        <authorList>
            <person name="Dudek N.K."/>
            <person name="Sun C.L."/>
            <person name="Burstein D."/>
            <person name="Kantor R.S."/>
            <person name="Aliaga Goltsman D.S."/>
            <person name="Bik E.M."/>
            <person name="Thomas B.C."/>
            <person name="Banfield J.F."/>
            <person name="Relman D.A."/>
        </authorList>
    </citation>
    <scope>NUCLEOTIDE SEQUENCE [LARGE SCALE GENOMIC DNA]</scope>
    <source>
        <strain evidence="15">DOLJORAL78_47_202</strain>
    </source>
</reference>
<dbReference type="GO" id="GO:0005524">
    <property type="term" value="F:ATP binding"/>
    <property type="evidence" value="ECO:0007669"/>
    <property type="project" value="UniProtKB-UniRule"/>
</dbReference>
<dbReference type="InterPro" id="IPR016136">
    <property type="entry name" value="DNA_helicase_N/primase_C"/>
</dbReference>
<dbReference type="GO" id="GO:1990077">
    <property type="term" value="C:primosome complex"/>
    <property type="evidence" value="ECO:0007669"/>
    <property type="project" value="UniProtKB-UniRule"/>
</dbReference>
<dbReference type="GO" id="GO:0042802">
    <property type="term" value="F:identical protein binding"/>
    <property type="evidence" value="ECO:0007669"/>
    <property type="project" value="UniProtKB-ARBA"/>
</dbReference>
<evidence type="ECO:0000256" key="6">
    <source>
        <dbReference type="ARBA" id="ARBA00022806"/>
    </source>
</evidence>
<comment type="function">
    <text evidence="10 13">The main replicative DNA helicase, it participates in initiation and elongation during chromosome replication. Travels ahead of the DNA replisome, separating dsDNA into templates for DNA synthesis. A processive ATP-dependent 5'-3' DNA helicase it has DNA-dependent ATPase activity.</text>
</comment>
<evidence type="ECO:0000313" key="15">
    <source>
        <dbReference type="EMBL" id="PIE62955.1"/>
    </source>
</evidence>
<comment type="catalytic activity">
    <reaction evidence="11 13">
        <text>ATP + H2O = ADP + phosphate + H(+)</text>
        <dbReference type="Rhea" id="RHEA:13065"/>
        <dbReference type="ChEBI" id="CHEBI:15377"/>
        <dbReference type="ChEBI" id="CHEBI:15378"/>
        <dbReference type="ChEBI" id="CHEBI:30616"/>
        <dbReference type="ChEBI" id="CHEBI:43474"/>
        <dbReference type="ChEBI" id="CHEBI:456216"/>
        <dbReference type="EC" id="5.6.2.3"/>
    </reaction>
</comment>
<proteinExistence type="inferred from homology"/>
<name>A0A2G6MSH2_9BACT</name>
<gene>
    <name evidence="15" type="ORF">CSA25_02580</name>
</gene>
<dbReference type="SUPFAM" id="SSF48024">
    <property type="entry name" value="N-terminal domain of DnaB helicase"/>
    <property type="match status" value="1"/>
</dbReference>
<dbReference type="EMBL" id="PDTI01000024">
    <property type="protein sequence ID" value="PIE62955.1"/>
    <property type="molecule type" value="Genomic_DNA"/>
</dbReference>